<keyword evidence="1" id="KW-0732">Signal</keyword>
<evidence type="ECO:0000313" key="4">
    <source>
        <dbReference type="Proteomes" id="UP000266183"/>
    </source>
</evidence>
<dbReference type="KEGG" id="chk:D4L85_01190"/>
<sequence>MNPLMQKYIKTLSVSLCLLVVALTGCNHTEDPGPLQESTETYSLVDFDRLEMGSAFNIRVEQANTFSIEIRGDRRNLNDLDVFKSGSTLIIKFDDNANRHHDTYITITMPTLKEVNFSGATESRIIGFESDEDLNIYLSGASVSQLDAGYRKVNLVLSGASSLHLFGLGDELKAEVSGASVLSAFDYPVGKADINISGASSGKVTVSDELKAVAGGASSILYRGNPSVNSNVSGASSVQKD</sequence>
<protein>
    <submittedName>
        <fullName evidence="3">DUF2807 domain-containing protein</fullName>
    </submittedName>
</protein>
<reference evidence="4" key="1">
    <citation type="submission" date="2018-09" db="EMBL/GenBank/DDBJ databases">
        <title>Chryseolinea sp. KIS68-18 isolated from soil.</title>
        <authorList>
            <person name="Weon H.-Y."/>
            <person name="Kwon S.-W."/>
            <person name="Lee S.A."/>
        </authorList>
    </citation>
    <scope>NUCLEOTIDE SEQUENCE [LARGE SCALE GENOMIC DNA]</scope>
    <source>
        <strain evidence="4">KIS68-18</strain>
    </source>
</reference>
<proteinExistence type="predicted"/>
<name>A0A385SIT1_9BACT</name>
<keyword evidence="4" id="KW-1185">Reference proteome</keyword>
<evidence type="ECO:0000313" key="3">
    <source>
        <dbReference type="EMBL" id="AYB29280.1"/>
    </source>
</evidence>
<dbReference type="Gene3D" id="2.160.20.120">
    <property type="match status" value="1"/>
</dbReference>
<dbReference type="Proteomes" id="UP000266183">
    <property type="component" value="Chromosome"/>
</dbReference>
<feature type="domain" description="Putative auto-transporter adhesin head GIN" evidence="2">
    <location>
        <begin position="46"/>
        <end position="226"/>
    </location>
</feature>
<feature type="chain" id="PRO_5017450406" evidence="1">
    <location>
        <begin position="30"/>
        <end position="241"/>
    </location>
</feature>
<evidence type="ECO:0000259" key="2">
    <source>
        <dbReference type="Pfam" id="PF10988"/>
    </source>
</evidence>
<feature type="signal peptide" evidence="1">
    <location>
        <begin position="1"/>
        <end position="29"/>
    </location>
</feature>
<dbReference type="AlphaFoldDB" id="A0A385SIT1"/>
<dbReference type="EMBL" id="CP032382">
    <property type="protein sequence ID" value="AYB29280.1"/>
    <property type="molecule type" value="Genomic_DNA"/>
</dbReference>
<accession>A0A385SIT1</accession>
<dbReference type="InterPro" id="IPR021255">
    <property type="entry name" value="DUF2807"/>
</dbReference>
<dbReference type="Pfam" id="PF10988">
    <property type="entry name" value="DUF2807"/>
    <property type="match status" value="1"/>
</dbReference>
<gene>
    <name evidence="3" type="ORF">D4L85_01190</name>
</gene>
<evidence type="ECO:0000256" key="1">
    <source>
        <dbReference type="SAM" id="SignalP"/>
    </source>
</evidence>
<dbReference type="PROSITE" id="PS51257">
    <property type="entry name" value="PROKAR_LIPOPROTEIN"/>
    <property type="match status" value="1"/>
</dbReference>
<organism evidence="3 4">
    <name type="scientific">Chryseolinea soli</name>
    <dbReference type="NCBI Taxonomy" id="2321403"/>
    <lineage>
        <taxon>Bacteria</taxon>
        <taxon>Pseudomonadati</taxon>
        <taxon>Bacteroidota</taxon>
        <taxon>Cytophagia</taxon>
        <taxon>Cytophagales</taxon>
        <taxon>Fulvivirgaceae</taxon>
        <taxon>Chryseolinea</taxon>
    </lineage>
</organism>